<dbReference type="Proteomes" id="UP000576792">
    <property type="component" value="Unassembled WGS sequence"/>
</dbReference>
<evidence type="ECO:0008006" key="3">
    <source>
        <dbReference type="Google" id="ProtNLM"/>
    </source>
</evidence>
<dbReference type="EMBL" id="JAATJN010000001">
    <property type="protein sequence ID" value="NJC55393.1"/>
    <property type="molecule type" value="Genomic_DNA"/>
</dbReference>
<evidence type="ECO:0000313" key="1">
    <source>
        <dbReference type="EMBL" id="NJC55393.1"/>
    </source>
</evidence>
<proteinExistence type="predicted"/>
<comment type="caution">
    <text evidence="1">The sequence shown here is derived from an EMBL/GenBank/DDBJ whole genome shotgun (WGS) entry which is preliminary data.</text>
</comment>
<reference evidence="1 2" key="1">
    <citation type="submission" date="2020-03" db="EMBL/GenBank/DDBJ databases">
        <title>Sequencing the genomes of 1000 actinobacteria strains.</title>
        <authorList>
            <person name="Klenk H.-P."/>
        </authorList>
    </citation>
    <scope>NUCLEOTIDE SEQUENCE [LARGE SCALE GENOMIC DNA]</scope>
    <source>
        <strain evidence="1 2">DSM 18964</strain>
    </source>
</reference>
<keyword evidence="2" id="KW-1185">Reference proteome</keyword>
<protein>
    <recommendedName>
        <fullName evidence="3">DUF559 domain-containing protein</fullName>
    </recommendedName>
</protein>
<organism evidence="1 2">
    <name type="scientific">Brevibacterium marinum</name>
    <dbReference type="NCBI Taxonomy" id="418643"/>
    <lineage>
        <taxon>Bacteria</taxon>
        <taxon>Bacillati</taxon>
        <taxon>Actinomycetota</taxon>
        <taxon>Actinomycetes</taxon>
        <taxon>Micrococcales</taxon>
        <taxon>Brevibacteriaceae</taxon>
        <taxon>Brevibacterium</taxon>
    </lineage>
</organism>
<name>A0A846RXL7_9MICO</name>
<gene>
    <name evidence="1" type="ORF">BKA07_000428</name>
</gene>
<dbReference type="Gene3D" id="3.40.960.10">
    <property type="entry name" value="VSR Endonuclease"/>
    <property type="match status" value="1"/>
</dbReference>
<accession>A0A846RXL7</accession>
<evidence type="ECO:0000313" key="2">
    <source>
        <dbReference type="Proteomes" id="UP000576792"/>
    </source>
</evidence>
<dbReference type="RefSeq" id="WP_167949440.1">
    <property type="nucleotide sequence ID" value="NZ_BAAAPQ010000026.1"/>
</dbReference>
<dbReference type="AlphaFoldDB" id="A0A846RXL7"/>
<sequence>MDIHIEHRKYPSLFRTSEAQERGISQHHLRYDPRFRAITDGVHRDELTLVEHPTPNWAGDEWMEESLKLRAVAMVVPEIAAGGTSAARLFGLPLPNRMQNDHLHLVIFDLNRKVSRKGMTVRRHGILEAGYWFELPMCSPVSVFLDLAEVMTRDELIAVGDAIVGNWHGPPLCSLEFLQTKISARRYLRNRGRVEAALSMIRETVDSPQETALRLWAVNCGLPEPIVHPQVFCPLLNRTVEPDLGYPQVMLALEYEGDHHRTSKSQWTSDITRDEALRQQGWVIMKVTSRTNWILLERKIRNHFEQKLKSEHKWLLGGGAPLE</sequence>